<protein>
    <submittedName>
        <fullName evidence="2">Uncharacterized protein</fullName>
    </submittedName>
</protein>
<dbReference type="AlphaFoldDB" id="A0A2P2NE82"/>
<organism evidence="2">
    <name type="scientific">Rhizophora mucronata</name>
    <name type="common">Asiatic mangrove</name>
    <dbReference type="NCBI Taxonomy" id="61149"/>
    <lineage>
        <taxon>Eukaryota</taxon>
        <taxon>Viridiplantae</taxon>
        <taxon>Streptophyta</taxon>
        <taxon>Embryophyta</taxon>
        <taxon>Tracheophyta</taxon>
        <taxon>Spermatophyta</taxon>
        <taxon>Magnoliopsida</taxon>
        <taxon>eudicotyledons</taxon>
        <taxon>Gunneridae</taxon>
        <taxon>Pentapetalae</taxon>
        <taxon>rosids</taxon>
        <taxon>fabids</taxon>
        <taxon>Malpighiales</taxon>
        <taxon>Rhizophoraceae</taxon>
        <taxon>Rhizophora</taxon>
    </lineage>
</organism>
<accession>A0A2P2NE82</accession>
<dbReference type="EMBL" id="GGEC01060293">
    <property type="protein sequence ID" value="MBX40777.1"/>
    <property type="molecule type" value="Transcribed_RNA"/>
</dbReference>
<proteinExistence type="predicted"/>
<sequence length="21" mass="2178">MQQLSKASNAGTESMAVPSQL</sequence>
<evidence type="ECO:0000256" key="1">
    <source>
        <dbReference type="SAM" id="MobiDB-lite"/>
    </source>
</evidence>
<name>A0A2P2NE82_RHIMU</name>
<feature type="region of interest" description="Disordered" evidence="1">
    <location>
        <begin position="1"/>
        <end position="21"/>
    </location>
</feature>
<reference evidence="2" key="1">
    <citation type="submission" date="2018-02" db="EMBL/GenBank/DDBJ databases">
        <title>Rhizophora mucronata_Transcriptome.</title>
        <authorList>
            <person name="Meera S.P."/>
            <person name="Sreeshan A."/>
            <person name="Augustine A."/>
        </authorList>
    </citation>
    <scope>NUCLEOTIDE SEQUENCE</scope>
    <source>
        <tissue evidence="2">Leaf</tissue>
    </source>
</reference>
<evidence type="ECO:0000313" key="2">
    <source>
        <dbReference type="EMBL" id="MBX40777.1"/>
    </source>
</evidence>